<reference evidence="2 3" key="1">
    <citation type="submission" date="2014-03" db="EMBL/GenBank/DDBJ databases">
        <title>Complete genome sequence of Pseudomonas stutzeri 19SMN4.</title>
        <authorList>
            <person name="Brunet-Galmes I."/>
            <person name="Nogales B."/>
            <person name="Busquets A."/>
            <person name="Pena A."/>
            <person name="Gomila M."/>
            <person name="Garcia-Valdes E."/>
            <person name="Lalucat J."/>
            <person name="Bennasar A."/>
            <person name="Bosch R."/>
        </authorList>
    </citation>
    <scope>NUCLEOTIDE SEQUENCE [LARGE SCALE GENOMIC DNA]</scope>
    <source>
        <strain evidence="2 3">19SMN4</strain>
    </source>
</reference>
<dbReference type="Proteomes" id="UP000025238">
    <property type="component" value="Chromosome"/>
</dbReference>
<dbReference type="AlphaFoldDB" id="A0A023WNK7"/>
<feature type="transmembrane region" description="Helical" evidence="1">
    <location>
        <begin position="71"/>
        <end position="91"/>
    </location>
</feature>
<feature type="transmembrane region" description="Helical" evidence="1">
    <location>
        <begin position="122"/>
        <end position="141"/>
    </location>
</feature>
<keyword evidence="1" id="KW-1133">Transmembrane helix</keyword>
<feature type="transmembrane region" description="Helical" evidence="1">
    <location>
        <begin position="147"/>
        <end position="167"/>
    </location>
</feature>
<dbReference type="EMBL" id="CP007509">
    <property type="protein sequence ID" value="AHY41374.1"/>
    <property type="molecule type" value="Genomic_DNA"/>
</dbReference>
<keyword evidence="1" id="KW-0812">Transmembrane</keyword>
<evidence type="ECO:0000313" key="2">
    <source>
        <dbReference type="EMBL" id="AHY41374.1"/>
    </source>
</evidence>
<dbReference type="PATRIC" id="fig|316.97.peg.493"/>
<sequence length="207" mass="21677">MQLLQAVLLLLAAGVSAVWIGRARRHYGEADQPALFSAMLGLILAAASGACGAASLIGIDLEEAHQWLERASLLLGLPLIAAAALTLARRWRWSRPNWGRAILGLCVFFELARQLGWSEPYAFGLMLASALLVAYAAALQWPASLPTAVGLAAGVLLLGTAPLPNSLLIDNPLSELRPLLLAIASPLIAALLVHLPGSATEDQPAAT</sequence>
<gene>
    <name evidence="2" type="ORF">UIB01_02425</name>
</gene>
<dbReference type="OrthoDB" id="6199484at2"/>
<protein>
    <submittedName>
        <fullName evidence="2">Uncharacterized protein</fullName>
    </submittedName>
</protein>
<feature type="transmembrane region" description="Helical" evidence="1">
    <location>
        <begin position="33"/>
        <end position="59"/>
    </location>
</feature>
<evidence type="ECO:0000256" key="1">
    <source>
        <dbReference type="SAM" id="Phobius"/>
    </source>
</evidence>
<organism evidence="2 3">
    <name type="scientific">Stutzerimonas stutzeri</name>
    <name type="common">Pseudomonas stutzeri</name>
    <dbReference type="NCBI Taxonomy" id="316"/>
    <lineage>
        <taxon>Bacteria</taxon>
        <taxon>Pseudomonadati</taxon>
        <taxon>Pseudomonadota</taxon>
        <taxon>Gammaproteobacteria</taxon>
        <taxon>Pseudomonadales</taxon>
        <taxon>Pseudomonadaceae</taxon>
        <taxon>Stutzerimonas</taxon>
    </lineage>
</organism>
<proteinExistence type="predicted"/>
<name>A0A023WNK7_STUST</name>
<keyword evidence="1" id="KW-0472">Membrane</keyword>
<accession>A0A023WNK7</accession>
<feature type="transmembrane region" description="Helical" evidence="1">
    <location>
        <begin position="179"/>
        <end position="197"/>
    </location>
</feature>
<dbReference type="KEGG" id="pstu:UIB01_02425"/>
<evidence type="ECO:0000313" key="3">
    <source>
        <dbReference type="Proteomes" id="UP000025238"/>
    </source>
</evidence>